<sequence length="583" mass="65083">MMSSSDRFTSEKSSKPSSTAEVKEPLTGVSLPAAFGAATLLDFVDLEDPVLLGTGDDGLSPTETSFFYDALVSEATHASIERKTLLQHRFFHSLTQLQSGTPKMDTETVGTTKRYLGLSIPSFFDASCFSSIPPFLKRLCEDKEKMDFLAEDRKLIERFVETIDVLKACAFLLRSVCAVLEVENKPLFGALNARQRDCINAMGRLAAVIPMNCHPMAIRVLVSFLLNPLLAPYNPQNTDSFTQLMSLPVKSDNAINIMDIDMLTLAVQLVTCINCAWWTLVHGSVNELYVIRLTLLAQLFQIFVLFDEDLPVDSAQAVAATGDNSSTISLTSRLQRLYAYTHPKNRLNNVEKLRQKLCDATVKFLGPLAHLYHAITLIPEPESLRDPSIPNFASLCRYLGLPQNLLGIFEGDEVDHLFQMWSKHLPENLHSLVSSIQLPLKMNLLIDLPNDYSELINSAAQFRCPSIQADDLTSAVPTLCLNCGMMLCSQSYCCQQMLNGTNVGACTYHMAKCNGTSGVFLRIRDCQVLFLTTYKRGCHKPAPYVDEFGETDPGFRRGNPMYLNTELYSKIQRVWLHQEVPEE</sequence>
<keyword evidence="1" id="KW-0808">Transferase</keyword>
<keyword evidence="1" id="KW-0833">Ubl conjugation pathway</keyword>
<comment type="function">
    <text evidence="1">Ubiquitin ligase protein which is a component of the N-end rule pathway. Recognizes and binds to proteins bearing specific N-terminal residues that are destabilizing according to the N-end rule, leading to their ubiquitination and subsequent degradation.</text>
</comment>
<dbReference type="PANTHER" id="PTHR21497">
    <property type="entry name" value="UBIQUITIN LIGASE E3 ALPHA-RELATED"/>
    <property type="match status" value="1"/>
</dbReference>
<accession>A0A915DJX7</accession>
<comment type="similarity">
    <text evidence="1">Belongs to the E3 ubiquitin-protein ligase UBR1-like family.</text>
</comment>
<dbReference type="GO" id="GO:0071596">
    <property type="term" value="P:ubiquitin-dependent protein catabolic process via the N-end rule pathway"/>
    <property type="evidence" value="ECO:0007669"/>
    <property type="project" value="UniProtKB-UniRule"/>
</dbReference>
<dbReference type="GO" id="GO:0008270">
    <property type="term" value="F:zinc ion binding"/>
    <property type="evidence" value="ECO:0007669"/>
    <property type="project" value="UniProtKB-UniRule"/>
</dbReference>
<dbReference type="EC" id="2.3.2.27" evidence="1"/>
<evidence type="ECO:0000313" key="5">
    <source>
        <dbReference type="WBParaSite" id="jg20040"/>
    </source>
</evidence>
<dbReference type="Pfam" id="PF18995">
    <property type="entry name" value="PRT6_C"/>
    <property type="match status" value="1"/>
</dbReference>
<protein>
    <recommendedName>
        <fullName evidence="1">E3 ubiquitin-protein ligase</fullName>
        <ecNumber evidence="1">2.3.2.27</ecNumber>
    </recommendedName>
</protein>
<comment type="pathway">
    <text evidence="1">Protein modification; protein ubiquitination.</text>
</comment>
<dbReference type="GO" id="GO:0005737">
    <property type="term" value="C:cytoplasm"/>
    <property type="evidence" value="ECO:0007669"/>
    <property type="project" value="TreeGrafter"/>
</dbReference>
<keyword evidence="4" id="KW-1185">Reference proteome</keyword>
<feature type="region of interest" description="Disordered" evidence="2">
    <location>
        <begin position="1"/>
        <end position="23"/>
    </location>
</feature>
<dbReference type="WBParaSite" id="jg20040">
    <property type="protein sequence ID" value="jg20040"/>
    <property type="gene ID" value="jg20040"/>
</dbReference>
<dbReference type="AlphaFoldDB" id="A0A915DJX7"/>
<comment type="catalytic activity">
    <reaction evidence="1">
        <text>S-ubiquitinyl-[E2 ubiquitin-conjugating enzyme]-L-cysteine + [acceptor protein]-L-lysine = [E2 ubiquitin-conjugating enzyme]-L-cysteine + N(6)-ubiquitinyl-[acceptor protein]-L-lysine.</text>
        <dbReference type="EC" id="2.3.2.27"/>
    </reaction>
</comment>
<dbReference type="InterPro" id="IPR044046">
    <property type="entry name" value="E3_ligase_UBR-like_C"/>
</dbReference>
<evidence type="ECO:0000256" key="2">
    <source>
        <dbReference type="SAM" id="MobiDB-lite"/>
    </source>
</evidence>
<keyword evidence="1" id="KW-0863">Zinc-finger</keyword>
<dbReference type="PANTHER" id="PTHR21497:SF24">
    <property type="entry name" value="E3 UBIQUITIN-PROTEIN LIGASE UBR1"/>
    <property type="match status" value="1"/>
</dbReference>
<feature type="domain" description="E3 ubiquitin-protein ligase UBR-like C-terminal" evidence="3">
    <location>
        <begin position="167"/>
        <end position="576"/>
    </location>
</feature>
<reference evidence="5" key="1">
    <citation type="submission" date="2022-11" db="UniProtKB">
        <authorList>
            <consortium name="WormBaseParasite"/>
        </authorList>
    </citation>
    <scope>IDENTIFICATION</scope>
</reference>
<evidence type="ECO:0000256" key="1">
    <source>
        <dbReference type="RuleBase" id="RU366018"/>
    </source>
</evidence>
<dbReference type="GO" id="GO:0061630">
    <property type="term" value="F:ubiquitin protein ligase activity"/>
    <property type="evidence" value="ECO:0007669"/>
    <property type="project" value="UniProtKB-UniRule"/>
</dbReference>
<dbReference type="Proteomes" id="UP000887574">
    <property type="component" value="Unplaced"/>
</dbReference>
<dbReference type="GO" id="GO:0000151">
    <property type="term" value="C:ubiquitin ligase complex"/>
    <property type="evidence" value="ECO:0007669"/>
    <property type="project" value="TreeGrafter"/>
</dbReference>
<evidence type="ECO:0000313" key="4">
    <source>
        <dbReference type="Proteomes" id="UP000887574"/>
    </source>
</evidence>
<dbReference type="InterPro" id="IPR039164">
    <property type="entry name" value="UBR1-like"/>
</dbReference>
<name>A0A915DJX7_9BILA</name>
<keyword evidence="1" id="KW-0862">Zinc</keyword>
<keyword evidence="1" id="KW-0479">Metal-binding</keyword>
<dbReference type="GO" id="GO:0016567">
    <property type="term" value="P:protein ubiquitination"/>
    <property type="evidence" value="ECO:0007669"/>
    <property type="project" value="UniProtKB-UniRule"/>
</dbReference>
<proteinExistence type="inferred from homology"/>
<organism evidence="4 5">
    <name type="scientific">Ditylenchus dipsaci</name>
    <dbReference type="NCBI Taxonomy" id="166011"/>
    <lineage>
        <taxon>Eukaryota</taxon>
        <taxon>Metazoa</taxon>
        <taxon>Ecdysozoa</taxon>
        <taxon>Nematoda</taxon>
        <taxon>Chromadorea</taxon>
        <taxon>Rhabditida</taxon>
        <taxon>Tylenchina</taxon>
        <taxon>Tylenchomorpha</taxon>
        <taxon>Sphaerularioidea</taxon>
        <taxon>Anguinidae</taxon>
        <taxon>Anguininae</taxon>
        <taxon>Ditylenchus</taxon>
    </lineage>
</organism>
<evidence type="ECO:0000259" key="3">
    <source>
        <dbReference type="Pfam" id="PF18995"/>
    </source>
</evidence>